<proteinExistence type="predicted"/>
<organism evidence="1 2">
    <name type="scientific">Gossypium anomalum</name>
    <dbReference type="NCBI Taxonomy" id="47600"/>
    <lineage>
        <taxon>Eukaryota</taxon>
        <taxon>Viridiplantae</taxon>
        <taxon>Streptophyta</taxon>
        <taxon>Embryophyta</taxon>
        <taxon>Tracheophyta</taxon>
        <taxon>Spermatophyta</taxon>
        <taxon>Magnoliopsida</taxon>
        <taxon>eudicotyledons</taxon>
        <taxon>Gunneridae</taxon>
        <taxon>Pentapetalae</taxon>
        <taxon>rosids</taxon>
        <taxon>malvids</taxon>
        <taxon>Malvales</taxon>
        <taxon>Malvaceae</taxon>
        <taxon>Malvoideae</taxon>
        <taxon>Gossypium</taxon>
    </lineage>
</organism>
<dbReference type="PANTHER" id="PTHR33116:SF84">
    <property type="entry name" value="RNA-DIRECTED DNA POLYMERASE"/>
    <property type="match status" value="1"/>
</dbReference>
<reference evidence="1 2" key="1">
    <citation type="journal article" date="2021" name="bioRxiv">
        <title>The Gossypium anomalum genome as a resource for cotton improvement and evolutionary analysis of hybrid incompatibility.</title>
        <authorList>
            <person name="Grover C.E."/>
            <person name="Yuan D."/>
            <person name="Arick M.A."/>
            <person name="Miller E.R."/>
            <person name="Hu G."/>
            <person name="Peterson D.G."/>
            <person name="Wendel J.F."/>
            <person name="Udall J.A."/>
        </authorList>
    </citation>
    <scope>NUCLEOTIDE SEQUENCE [LARGE SCALE GENOMIC DNA]</scope>
    <source>
        <strain evidence="1">JFW-Udall</strain>
        <tissue evidence="1">Leaf</tissue>
    </source>
</reference>
<name>A0A8J5YLA6_9ROSI</name>
<evidence type="ECO:0000313" key="1">
    <source>
        <dbReference type="EMBL" id="KAG8484242.1"/>
    </source>
</evidence>
<evidence type="ECO:0000313" key="2">
    <source>
        <dbReference type="Proteomes" id="UP000701853"/>
    </source>
</evidence>
<dbReference type="Proteomes" id="UP000701853">
    <property type="component" value="Chromosome 9"/>
</dbReference>
<gene>
    <name evidence="1" type="ORF">CXB51_022759</name>
</gene>
<keyword evidence="2" id="KW-1185">Reference proteome</keyword>
<accession>A0A8J5YLA6</accession>
<dbReference type="EMBL" id="JAHUZN010000009">
    <property type="protein sequence ID" value="KAG8484242.1"/>
    <property type="molecule type" value="Genomic_DNA"/>
</dbReference>
<dbReference type="OrthoDB" id="1739308at2759"/>
<dbReference type="AlphaFoldDB" id="A0A8J5YLA6"/>
<comment type="caution">
    <text evidence="1">The sequence shown here is derived from an EMBL/GenBank/DDBJ whole genome shotgun (WGS) entry which is preliminary data.</text>
</comment>
<dbReference type="PANTHER" id="PTHR33116">
    <property type="entry name" value="REVERSE TRANSCRIPTASE ZINC-BINDING DOMAIN-CONTAINING PROTEIN-RELATED-RELATED"/>
    <property type="match status" value="1"/>
</dbReference>
<protein>
    <submittedName>
        <fullName evidence="1">Uncharacterized protein</fullName>
    </submittedName>
</protein>
<sequence length="100" mass="11474">MRHWSVKNLSFAGRLQLIQAVLFSTSNYWCLQFILPKSVLQRINQLRSRFFWKGADASASGARVSWMQVCSVKSEGGLGLKDTQLEQSLFVSIDKKYPCW</sequence>